<sequence>MSPSGSDTLASLAPSTGTKILSTLSSSNTTRELEKELTEPWIEITLLILKATIMIFIMAAAIFGNLLVIASVMRHRKLRYVVTTLCGEEACPCPDIVVAVLFWIGYFNSTLNPLIYAYFNRDFREAFKNTLECIFCTWWRNDMSSLDGNMRRSSLRYDTRTKSVYSESYLRPSAVERRASQALVDSL</sequence>
<comment type="subcellular location">
    <subcellularLocation>
        <location evidence="1">Membrane</location>
        <topology evidence="1">Multi-pass membrane protein</topology>
    </subcellularLocation>
</comment>
<evidence type="ECO:0000256" key="2">
    <source>
        <dbReference type="ARBA" id="ARBA00023040"/>
    </source>
</evidence>
<dbReference type="GO" id="GO:0043410">
    <property type="term" value="P:positive regulation of MAPK cascade"/>
    <property type="evidence" value="ECO:0007669"/>
    <property type="project" value="TreeGrafter"/>
</dbReference>
<evidence type="ECO:0000313" key="6">
    <source>
        <dbReference type="Proteomes" id="UP000092462"/>
    </source>
</evidence>
<dbReference type="SUPFAM" id="SSF81321">
    <property type="entry name" value="Family A G protein-coupled receptor-like"/>
    <property type="match status" value="1"/>
</dbReference>
<proteinExistence type="predicted"/>
<dbReference type="Gene3D" id="1.20.1070.10">
    <property type="entry name" value="Rhodopsin 7-helix transmembrane proteins"/>
    <property type="match status" value="1"/>
</dbReference>
<dbReference type="GO" id="GO:0004989">
    <property type="term" value="F:octopamine receptor activity"/>
    <property type="evidence" value="ECO:0007669"/>
    <property type="project" value="TreeGrafter"/>
</dbReference>
<dbReference type="PANTHER" id="PTHR24248">
    <property type="entry name" value="ADRENERGIC RECEPTOR-RELATED G-PROTEIN COUPLED RECEPTOR"/>
    <property type="match status" value="1"/>
</dbReference>
<keyword evidence="3" id="KW-0675">Receptor</keyword>
<protein>
    <recommendedName>
        <fullName evidence="7">G-protein coupled receptors family 1 profile domain-containing protein</fullName>
    </recommendedName>
</protein>
<dbReference type="GO" id="GO:0071880">
    <property type="term" value="P:adenylate cyclase-activating adrenergic receptor signaling pathway"/>
    <property type="evidence" value="ECO:0007669"/>
    <property type="project" value="TreeGrafter"/>
</dbReference>
<dbReference type="GO" id="GO:0005886">
    <property type="term" value="C:plasma membrane"/>
    <property type="evidence" value="ECO:0007669"/>
    <property type="project" value="TreeGrafter"/>
</dbReference>
<accession>A0A1B0DQ68</accession>
<dbReference type="EMBL" id="AJVK01008484">
    <property type="status" value="NOT_ANNOTATED_CDS"/>
    <property type="molecule type" value="Genomic_DNA"/>
</dbReference>
<dbReference type="EnsemblMetazoa" id="PPAI010658-RA">
    <property type="protein sequence ID" value="PPAI010658-PA"/>
    <property type="gene ID" value="PPAI010658"/>
</dbReference>
<dbReference type="VEuPathDB" id="VectorBase:PPAPM1_006196"/>
<evidence type="ECO:0000256" key="1">
    <source>
        <dbReference type="ARBA" id="ARBA00004141"/>
    </source>
</evidence>
<dbReference type="EMBL" id="AJVK01008483">
    <property type="status" value="NOT_ANNOTATED_CDS"/>
    <property type="molecule type" value="Genomic_DNA"/>
</dbReference>
<keyword evidence="2" id="KW-0297">G-protein coupled receptor</keyword>
<dbReference type="PANTHER" id="PTHR24248:SF66">
    <property type="entry name" value="OCTOPAMINE RECEPTOR BETA-3R"/>
    <property type="match status" value="1"/>
</dbReference>
<organism evidence="5 6">
    <name type="scientific">Phlebotomus papatasi</name>
    <name type="common">Sandfly</name>
    <dbReference type="NCBI Taxonomy" id="29031"/>
    <lineage>
        <taxon>Eukaryota</taxon>
        <taxon>Metazoa</taxon>
        <taxon>Ecdysozoa</taxon>
        <taxon>Arthropoda</taxon>
        <taxon>Hexapoda</taxon>
        <taxon>Insecta</taxon>
        <taxon>Pterygota</taxon>
        <taxon>Neoptera</taxon>
        <taxon>Endopterygota</taxon>
        <taxon>Diptera</taxon>
        <taxon>Nematocera</taxon>
        <taxon>Psychodoidea</taxon>
        <taxon>Psychodidae</taxon>
        <taxon>Phlebotomus</taxon>
        <taxon>Phlebotomus</taxon>
    </lineage>
</organism>
<evidence type="ECO:0000313" key="5">
    <source>
        <dbReference type="EnsemblMetazoa" id="PPAI010658-PA"/>
    </source>
</evidence>
<keyword evidence="4" id="KW-0807">Transducer</keyword>
<reference evidence="5" key="1">
    <citation type="submission" date="2022-08" db="UniProtKB">
        <authorList>
            <consortium name="EnsemblMetazoa"/>
        </authorList>
    </citation>
    <scope>IDENTIFICATION</scope>
    <source>
        <strain evidence="5">Israel</strain>
    </source>
</reference>
<name>A0A1B0DQ68_PHLPP</name>
<dbReference type="AlphaFoldDB" id="A0A1B0DQ68"/>
<dbReference type="VEuPathDB" id="VectorBase:PPAI010658"/>
<evidence type="ECO:0000256" key="3">
    <source>
        <dbReference type="ARBA" id="ARBA00023170"/>
    </source>
</evidence>
<evidence type="ECO:0000256" key="4">
    <source>
        <dbReference type="ARBA" id="ARBA00023224"/>
    </source>
</evidence>
<evidence type="ECO:0008006" key="7">
    <source>
        <dbReference type="Google" id="ProtNLM"/>
    </source>
</evidence>
<dbReference type="Proteomes" id="UP000092462">
    <property type="component" value="Unassembled WGS sequence"/>
</dbReference>
<keyword evidence="6" id="KW-1185">Reference proteome</keyword>